<proteinExistence type="predicted"/>
<organism evidence="1 2">
    <name type="scientific">Scutellospora calospora</name>
    <dbReference type="NCBI Taxonomy" id="85575"/>
    <lineage>
        <taxon>Eukaryota</taxon>
        <taxon>Fungi</taxon>
        <taxon>Fungi incertae sedis</taxon>
        <taxon>Mucoromycota</taxon>
        <taxon>Glomeromycotina</taxon>
        <taxon>Glomeromycetes</taxon>
        <taxon>Diversisporales</taxon>
        <taxon>Gigasporaceae</taxon>
        <taxon>Scutellospora</taxon>
    </lineage>
</organism>
<comment type="caution">
    <text evidence="1">The sequence shown here is derived from an EMBL/GenBank/DDBJ whole genome shotgun (WGS) entry which is preliminary data.</text>
</comment>
<reference evidence="1" key="1">
    <citation type="submission" date="2021-06" db="EMBL/GenBank/DDBJ databases">
        <authorList>
            <person name="Kallberg Y."/>
            <person name="Tangrot J."/>
            <person name="Rosling A."/>
        </authorList>
    </citation>
    <scope>NUCLEOTIDE SEQUENCE</scope>
    <source>
        <strain evidence="1">AU212A</strain>
    </source>
</reference>
<dbReference type="Proteomes" id="UP000789860">
    <property type="component" value="Unassembled WGS sequence"/>
</dbReference>
<name>A0ACA9K1L8_9GLOM</name>
<sequence>MNQNREVCEVVNTTRGNQKLVIHGYLYVKDKDRKDSYYWCCEYRDTRYCNGRVVTKLEGQEHILKK</sequence>
<evidence type="ECO:0000313" key="1">
    <source>
        <dbReference type="EMBL" id="CAG8446846.1"/>
    </source>
</evidence>
<evidence type="ECO:0000313" key="2">
    <source>
        <dbReference type="Proteomes" id="UP000789860"/>
    </source>
</evidence>
<accession>A0ACA9K1L8</accession>
<feature type="non-terminal residue" evidence="1">
    <location>
        <position position="66"/>
    </location>
</feature>
<dbReference type="EMBL" id="CAJVPM010000553">
    <property type="protein sequence ID" value="CAG8446846.1"/>
    <property type="molecule type" value="Genomic_DNA"/>
</dbReference>
<protein>
    <submittedName>
        <fullName evidence="1">7657_t:CDS:1</fullName>
    </submittedName>
</protein>
<keyword evidence="2" id="KW-1185">Reference proteome</keyword>
<gene>
    <name evidence="1" type="ORF">SCALOS_LOCUS976</name>
</gene>